<evidence type="ECO:0000256" key="1">
    <source>
        <dbReference type="SAM" id="Phobius"/>
    </source>
</evidence>
<dbReference type="HOGENOM" id="CLU_2698226_0_0_9"/>
<gene>
    <name evidence="2" type="ORF">CUESP1_0436</name>
</gene>
<accession>M1ZGC8</accession>
<reference evidence="2 3" key="1">
    <citation type="submission" date="2016-11" db="EMBL/GenBank/DDBJ databases">
        <authorList>
            <person name="Manzoor S."/>
        </authorList>
    </citation>
    <scope>NUCLEOTIDE SEQUENCE [LARGE SCALE GENOMIC DNA]</scope>
    <source>
        <strain evidence="2">Clostridium ultunense strain Esp</strain>
    </source>
</reference>
<organism evidence="2 3">
    <name type="scientific">[Clostridium] ultunense Esp</name>
    <dbReference type="NCBI Taxonomy" id="1288971"/>
    <lineage>
        <taxon>Bacteria</taxon>
        <taxon>Bacillati</taxon>
        <taxon>Bacillota</taxon>
        <taxon>Tissierellia</taxon>
        <taxon>Tissierellales</taxon>
        <taxon>Tepidimicrobiaceae</taxon>
        <taxon>Schnuerera</taxon>
    </lineage>
</organism>
<protein>
    <submittedName>
        <fullName evidence="2">Uncharacterized protein</fullName>
    </submittedName>
</protein>
<dbReference type="AlphaFoldDB" id="M1ZGC8"/>
<dbReference type="RefSeq" id="WP_005582381.1">
    <property type="nucleotide sequence ID" value="NZ_LT669839.1"/>
</dbReference>
<sequence length="73" mass="8237">MNVNVNPSSGMALLSIIQILTIIIGIAKEVLMIFLLFKGIQVANVYLMKNKDWKAKNTRGEEDLDEDNEDLDK</sequence>
<keyword evidence="1" id="KW-1133">Transmembrane helix</keyword>
<dbReference type="EMBL" id="LT669839">
    <property type="protein sequence ID" value="SHD75825.1"/>
    <property type="molecule type" value="Genomic_DNA"/>
</dbReference>
<feature type="transmembrane region" description="Helical" evidence="1">
    <location>
        <begin position="12"/>
        <end position="37"/>
    </location>
</feature>
<evidence type="ECO:0000313" key="2">
    <source>
        <dbReference type="EMBL" id="SHD75825.1"/>
    </source>
</evidence>
<keyword evidence="1" id="KW-0472">Membrane</keyword>
<keyword evidence="1" id="KW-0812">Transmembrane</keyword>
<dbReference type="Proteomes" id="UP000245423">
    <property type="component" value="Chromosome 1"/>
</dbReference>
<proteinExistence type="predicted"/>
<name>M1ZGC8_9FIRM</name>
<keyword evidence="3" id="KW-1185">Reference proteome</keyword>
<evidence type="ECO:0000313" key="3">
    <source>
        <dbReference type="Proteomes" id="UP000245423"/>
    </source>
</evidence>